<evidence type="ECO:0000313" key="2">
    <source>
        <dbReference type="Proteomes" id="UP001187682"/>
    </source>
</evidence>
<gene>
    <name evidence="1" type="ORF">DNG_08186</name>
</gene>
<comment type="caution">
    <text evidence="1">The sequence shown here is derived from an EMBL/GenBank/DDBJ whole genome shotgun (WGS) entry which is preliminary data.</text>
</comment>
<organism evidence="1 2">
    <name type="scientific">Cephalotrichum gorgonifer</name>
    <dbReference type="NCBI Taxonomy" id="2041049"/>
    <lineage>
        <taxon>Eukaryota</taxon>
        <taxon>Fungi</taxon>
        <taxon>Dikarya</taxon>
        <taxon>Ascomycota</taxon>
        <taxon>Pezizomycotina</taxon>
        <taxon>Sordariomycetes</taxon>
        <taxon>Hypocreomycetidae</taxon>
        <taxon>Microascales</taxon>
        <taxon>Microascaceae</taxon>
        <taxon>Cephalotrichum</taxon>
    </lineage>
</organism>
<dbReference type="EMBL" id="ONZQ02000013">
    <property type="protein sequence ID" value="SPO05499.1"/>
    <property type="molecule type" value="Genomic_DNA"/>
</dbReference>
<name>A0AAE8N4P1_9PEZI</name>
<keyword evidence="2" id="KW-1185">Reference proteome</keyword>
<dbReference type="AlphaFoldDB" id="A0AAE8N4P1"/>
<accession>A0AAE8N4P1</accession>
<proteinExistence type="predicted"/>
<protein>
    <submittedName>
        <fullName evidence="1">Uncharacterized protein</fullName>
    </submittedName>
</protein>
<reference evidence="1" key="1">
    <citation type="submission" date="2018-03" db="EMBL/GenBank/DDBJ databases">
        <authorList>
            <person name="Guldener U."/>
        </authorList>
    </citation>
    <scope>NUCLEOTIDE SEQUENCE</scope>
</reference>
<evidence type="ECO:0000313" key="1">
    <source>
        <dbReference type="EMBL" id="SPO05499.1"/>
    </source>
</evidence>
<dbReference type="Proteomes" id="UP001187682">
    <property type="component" value="Unassembled WGS sequence"/>
</dbReference>
<sequence>MAPEMVYPAWFERVYAKTNTPEHKDFDDDISEIGDNDPEYDYNAEHDEKYDYYFSFISQRNDRKEELRQLKEGKESQFELEQGKKAQVQAAYEAMAKAEEDGEDLTIDPEAFYAKSYNLYSPEFVQYTYDHYQLIGTNVGFLELRIPDPDEMIANGNLFINTYNFSEHEGHEVQTSAGTAEHRISLSQNQAGRADELGINLTEDTGEWSFGLVIISENNVLVRVSREFVFRALSVEPPADAPEVFEFWGISQETDG</sequence>